<accession>A0ABR5SI74</accession>
<keyword evidence="1" id="KW-0812">Transmembrane</keyword>
<evidence type="ECO:0000256" key="1">
    <source>
        <dbReference type="SAM" id="Phobius"/>
    </source>
</evidence>
<protein>
    <recommendedName>
        <fullName evidence="4">DUF4845 domain-containing protein</fullName>
    </recommendedName>
</protein>
<evidence type="ECO:0000313" key="2">
    <source>
        <dbReference type="EMBL" id="KWT90915.1"/>
    </source>
</evidence>
<gene>
    <name evidence="2" type="ORF">ASN18_0998</name>
</gene>
<proteinExistence type="predicted"/>
<dbReference type="RefSeq" id="WP_085051642.1">
    <property type="nucleotide sequence ID" value="NZ_LNQR01000034.1"/>
</dbReference>
<keyword evidence="3" id="KW-1185">Reference proteome</keyword>
<reference evidence="2 3" key="1">
    <citation type="submission" date="2015-11" db="EMBL/GenBank/DDBJ databases">
        <authorList>
            <person name="Lin W."/>
        </authorList>
    </citation>
    <scope>NUCLEOTIDE SEQUENCE [LARGE SCALE GENOMIC DNA]</scope>
    <source>
        <strain evidence="2 3">HCH-1</strain>
    </source>
</reference>
<evidence type="ECO:0000313" key="3">
    <source>
        <dbReference type="Proteomes" id="UP000060487"/>
    </source>
</evidence>
<keyword evidence="1" id="KW-0472">Membrane</keyword>
<dbReference type="Proteomes" id="UP000060487">
    <property type="component" value="Unassembled WGS sequence"/>
</dbReference>
<organism evidence="2 3">
    <name type="scientific">Candidatus Magnetominusculus xianensis</name>
    <dbReference type="NCBI Taxonomy" id="1748249"/>
    <lineage>
        <taxon>Bacteria</taxon>
        <taxon>Pseudomonadati</taxon>
        <taxon>Nitrospirota</taxon>
        <taxon>Nitrospiria</taxon>
        <taxon>Nitrospirales</taxon>
        <taxon>Nitrospiraceae</taxon>
        <taxon>Candidatus Magnetominusculus</taxon>
    </lineage>
</organism>
<sequence>MTEKTLSNERGGGGIKAIIIIALIVTAMYSGFKFAMPYYKHNSMNSEAKEIARLGQEKEKTLELINEKVQELGIPIKKDKINITFDKEKRIITIKMAWSVEVDLMGFYKKTLFFKVDVKE</sequence>
<feature type="transmembrane region" description="Helical" evidence="1">
    <location>
        <begin position="12"/>
        <end position="32"/>
    </location>
</feature>
<comment type="caution">
    <text evidence="2">The sequence shown here is derived from an EMBL/GenBank/DDBJ whole genome shotgun (WGS) entry which is preliminary data.</text>
</comment>
<evidence type="ECO:0008006" key="4">
    <source>
        <dbReference type="Google" id="ProtNLM"/>
    </source>
</evidence>
<keyword evidence="1" id="KW-1133">Transmembrane helix</keyword>
<dbReference type="EMBL" id="LNQR01000034">
    <property type="protein sequence ID" value="KWT90915.1"/>
    <property type="molecule type" value="Genomic_DNA"/>
</dbReference>
<name>A0ABR5SI74_9BACT</name>